<sequence length="189" mass="21371">MEVILSFLPTLYSCSLGQCSLGASFENKLSHDVQYSVYLQRVYDSGVMIEAGLKTTTRQHDSGSHSKKGGSLLAFILRKSGVQAPWNPSYLSTSSWQRTVLRDSDWKKSLNKRVENPGINGMLKININYKGKMQAHLLGLFPPHVYSPNCHRPTPAKNPPRYCSLDYGYYRQTKDRIGGSLAKEQERKR</sequence>
<proteinExistence type="predicted"/>
<organism evidence="1">
    <name type="scientific">Salix viminalis</name>
    <name type="common">Common osier</name>
    <name type="synonym">Basket willow</name>
    <dbReference type="NCBI Taxonomy" id="40686"/>
    <lineage>
        <taxon>Eukaryota</taxon>
        <taxon>Viridiplantae</taxon>
        <taxon>Streptophyta</taxon>
        <taxon>Embryophyta</taxon>
        <taxon>Tracheophyta</taxon>
        <taxon>Spermatophyta</taxon>
        <taxon>Magnoliopsida</taxon>
        <taxon>eudicotyledons</taxon>
        <taxon>Gunneridae</taxon>
        <taxon>Pentapetalae</taxon>
        <taxon>rosids</taxon>
        <taxon>fabids</taxon>
        <taxon>Malpighiales</taxon>
        <taxon>Salicaceae</taxon>
        <taxon>Saliceae</taxon>
        <taxon>Salix</taxon>
    </lineage>
</organism>
<accession>A0A6N2MUJ2</accession>
<gene>
    <name evidence="1" type="ORF">SVIM_LOCUS369085</name>
</gene>
<evidence type="ECO:0000313" key="1">
    <source>
        <dbReference type="EMBL" id="VFU53229.1"/>
    </source>
</evidence>
<dbReference type="EMBL" id="CAADRP010001818">
    <property type="protein sequence ID" value="VFU53229.1"/>
    <property type="molecule type" value="Genomic_DNA"/>
</dbReference>
<protein>
    <submittedName>
        <fullName evidence="1">Uncharacterized protein</fullName>
    </submittedName>
</protein>
<name>A0A6N2MUJ2_SALVM</name>
<reference evidence="1" key="1">
    <citation type="submission" date="2019-03" db="EMBL/GenBank/DDBJ databases">
        <authorList>
            <person name="Mank J."/>
            <person name="Almeida P."/>
        </authorList>
    </citation>
    <scope>NUCLEOTIDE SEQUENCE</scope>
    <source>
        <strain evidence="1">78183</strain>
    </source>
</reference>
<dbReference type="AlphaFoldDB" id="A0A6N2MUJ2"/>